<comment type="caution">
    <text evidence="1">The sequence shown here is derived from an EMBL/GenBank/DDBJ whole genome shotgun (WGS) entry which is preliminary data.</text>
</comment>
<dbReference type="EMBL" id="AENY02000003">
    <property type="protein sequence ID" value="EKP94367.1"/>
    <property type="molecule type" value="Genomic_DNA"/>
</dbReference>
<proteinExistence type="predicted"/>
<accession>K6PNA2</accession>
<protein>
    <submittedName>
        <fullName evidence="1">Uncharacterized protein</fullName>
    </submittedName>
</protein>
<organism evidence="1 2">
    <name type="scientific">Thermaerobacter subterraneus DSM 13965</name>
    <dbReference type="NCBI Taxonomy" id="867903"/>
    <lineage>
        <taxon>Bacteria</taxon>
        <taxon>Bacillati</taxon>
        <taxon>Bacillota</taxon>
        <taxon>Clostridia</taxon>
        <taxon>Eubacteriales</taxon>
        <taxon>Clostridiales Family XVII. Incertae Sedis</taxon>
        <taxon>Thermaerobacter</taxon>
    </lineage>
</organism>
<name>K6PNA2_9FIRM</name>
<reference evidence="1" key="2">
    <citation type="submission" date="2012-10" db="EMBL/GenBank/DDBJ databases">
        <title>Improved high-quality draft of Thermaerobacter subterraneus C21, DSM 13965.</title>
        <authorList>
            <consortium name="DOE Joint Genome Institute"/>
            <person name="Eisen J."/>
            <person name="Huntemann M."/>
            <person name="Wei C.-L."/>
            <person name="Han J."/>
            <person name="Detter J.C."/>
            <person name="Han C."/>
            <person name="Tapia R."/>
            <person name="Chen A."/>
            <person name="Kyrpides N."/>
            <person name="Mavromatis K."/>
            <person name="Markowitz V."/>
            <person name="Szeto E."/>
            <person name="Ivanova N."/>
            <person name="Mikhailova N."/>
            <person name="Ovchinnikova G."/>
            <person name="Pagani I."/>
            <person name="Pati A."/>
            <person name="Goodwin L."/>
            <person name="Nordberg H.P."/>
            <person name="Cantor M.N."/>
            <person name="Hua S.X."/>
            <person name="Woyke T."/>
            <person name="Eisen J."/>
            <person name="Klenk H.-P."/>
        </authorList>
    </citation>
    <scope>NUCLEOTIDE SEQUENCE [LARGE SCALE GENOMIC DNA]</scope>
    <source>
        <strain evidence="1">DSM 13965</strain>
    </source>
</reference>
<dbReference type="STRING" id="867903.ThesuDRAFT_02100"/>
<evidence type="ECO:0000313" key="2">
    <source>
        <dbReference type="Proteomes" id="UP000005710"/>
    </source>
</evidence>
<sequence>MSSRQRLAQALERVAAADPALAGIAGRLGPLLDLLDAVDAGATLDVWIEFGGGHAVIADVASEARELVWDAAGPGLGFEGAAGELVLLLHHIQQVRREHATGGVRVLLATGEALWFRAVRPGHSGLSRPLQA</sequence>
<dbReference type="Proteomes" id="UP000005710">
    <property type="component" value="Unassembled WGS sequence"/>
</dbReference>
<dbReference type="HOGENOM" id="CLU_136834_0_0_9"/>
<dbReference type="AlphaFoldDB" id="K6PNA2"/>
<evidence type="ECO:0000313" key="1">
    <source>
        <dbReference type="EMBL" id="EKP94367.1"/>
    </source>
</evidence>
<dbReference type="RefSeq" id="WP_006904382.1">
    <property type="nucleotide sequence ID" value="NZ_JH976535.1"/>
</dbReference>
<keyword evidence="2" id="KW-1185">Reference proteome</keyword>
<gene>
    <name evidence="1" type="ORF">ThesuDRAFT_02100</name>
</gene>
<reference evidence="1" key="1">
    <citation type="submission" date="2010-10" db="EMBL/GenBank/DDBJ databases">
        <authorList>
            <consortium name="US DOE Joint Genome Institute (JGI-PGF)"/>
            <person name="Lucas S."/>
            <person name="Copeland A."/>
            <person name="Lapidus A."/>
            <person name="Bruce D."/>
            <person name="Goodwin L."/>
            <person name="Pitluck S."/>
            <person name="Kyrpides N."/>
            <person name="Mavromatis K."/>
            <person name="Detter J.C."/>
            <person name="Han C."/>
            <person name="Land M."/>
            <person name="Hauser L."/>
            <person name="Markowitz V."/>
            <person name="Cheng J.-F."/>
            <person name="Hugenholtz P."/>
            <person name="Woyke T."/>
            <person name="Wu D."/>
            <person name="Pukall R."/>
            <person name="Wahrenburg C."/>
            <person name="Brambilla E."/>
            <person name="Klenk H.-P."/>
            <person name="Eisen J.A."/>
        </authorList>
    </citation>
    <scope>NUCLEOTIDE SEQUENCE [LARGE SCALE GENOMIC DNA]</scope>
    <source>
        <strain evidence="1">DSM 13965</strain>
    </source>
</reference>